<sequence length="54" mass="5849">MEFTKLPKLIKGISRALEHSGKRGRVTDRVTIKHGCACGSVPSQSAVSVPTAWR</sequence>
<proteinExistence type="predicted"/>
<evidence type="ECO:0000313" key="2">
    <source>
        <dbReference type="Proteomes" id="UP000321570"/>
    </source>
</evidence>
<keyword evidence="2" id="KW-1185">Reference proteome</keyword>
<protein>
    <submittedName>
        <fullName evidence="1">Uncharacterized protein</fullName>
    </submittedName>
</protein>
<dbReference type="Proteomes" id="UP000321570">
    <property type="component" value="Unassembled WGS sequence"/>
</dbReference>
<name>A0A564Z3Z2_HYMDI</name>
<gene>
    <name evidence="1" type="ORF">WMSIL1_LOCUS12149</name>
</gene>
<evidence type="ECO:0000313" key="1">
    <source>
        <dbReference type="EMBL" id="VUZ54009.1"/>
    </source>
</evidence>
<dbReference type="AlphaFoldDB" id="A0A564Z3Z2"/>
<organism evidence="1 2">
    <name type="scientific">Hymenolepis diminuta</name>
    <name type="common">Rat tapeworm</name>
    <dbReference type="NCBI Taxonomy" id="6216"/>
    <lineage>
        <taxon>Eukaryota</taxon>
        <taxon>Metazoa</taxon>
        <taxon>Spiralia</taxon>
        <taxon>Lophotrochozoa</taxon>
        <taxon>Platyhelminthes</taxon>
        <taxon>Cestoda</taxon>
        <taxon>Eucestoda</taxon>
        <taxon>Cyclophyllidea</taxon>
        <taxon>Hymenolepididae</taxon>
        <taxon>Hymenolepis</taxon>
    </lineage>
</organism>
<accession>A0A564Z3Z2</accession>
<reference evidence="1 2" key="1">
    <citation type="submission" date="2019-07" db="EMBL/GenBank/DDBJ databases">
        <authorList>
            <person name="Jastrzebski P J."/>
            <person name="Paukszto L."/>
            <person name="Jastrzebski P J."/>
        </authorList>
    </citation>
    <scope>NUCLEOTIDE SEQUENCE [LARGE SCALE GENOMIC DNA]</scope>
    <source>
        <strain evidence="1 2">WMS-il1</strain>
    </source>
</reference>
<dbReference type="EMBL" id="CABIJS010000588">
    <property type="protein sequence ID" value="VUZ54009.1"/>
    <property type="molecule type" value="Genomic_DNA"/>
</dbReference>